<gene>
    <name evidence="1" type="ORF">LIPSTDRAFT_239180</name>
</gene>
<reference evidence="1 2" key="1">
    <citation type="journal article" date="2016" name="Proc. Natl. Acad. Sci. U.S.A.">
        <title>Comparative genomics of biotechnologically important yeasts.</title>
        <authorList>
            <person name="Riley R."/>
            <person name="Haridas S."/>
            <person name="Wolfe K.H."/>
            <person name="Lopes M.R."/>
            <person name="Hittinger C.T."/>
            <person name="Goeker M."/>
            <person name="Salamov A.A."/>
            <person name="Wisecaver J.H."/>
            <person name="Long T.M."/>
            <person name="Calvey C.H."/>
            <person name="Aerts A.L."/>
            <person name="Barry K.W."/>
            <person name="Choi C."/>
            <person name="Clum A."/>
            <person name="Coughlan A.Y."/>
            <person name="Deshpande S."/>
            <person name="Douglass A.P."/>
            <person name="Hanson S.J."/>
            <person name="Klenk H.-P."/>
            <person name="LaButti K.M."/>
            <person name="Lapidus A."/>
            <person name="Lindquist E.A."/>
            <person name="Lipzen A.M."/>
            <person name="Meier-Kolthoff J.P."/>
            <person name="Ohm R.A."/>
            <person name="Otillar R.P."/>
            <person name="Pangilinan J.L."/>
            <person name="Peng Y."/>
            <person name="Rokas A."/>
            <person name="Rosa C.A."/>
            <person name="Scheuner C."/>
            <person name="Sibirny A.A."/>
            <person name="Slot J.C."/>
            <person name="Stielow J.B."/>
            <person name="Sun H."/>
            <person name="Kurtzman C.P."/>
            <person name="Blackwell M."/>
            <person name="Grigoriev I.V."/>
            <person name="Jeffries T.W."/>
        </authorList>
    </citation>
    <scope>NUCLEOTIDE SEQUENCE [LARGE SCALE GENOMIC DNA]</scope>
    <source>
        <strain evidence="1 2">NRRL Y-11557</strain>
    </source>
</reference>
<dbReference type="Proteomes" id="UP000094385">
    <property type="component" value="Unassembled WGS sequence"/>
</dbReference>
<accession>A0A1E3QDP3</accession>
<protein>
    <submittedName>
        <fullName evidence="1">Uncharacterized protein</fullName>
    </submittedName>
</protein>
<keyword evidence="2" id="KW-1185">Reference proteome</keyword>
<sequence length="603" mass="68768">MSSAIAEAPTMTSEQASRYLRSKTEDIGPLIDFAHGLIDARYKNVYFPRKEEFLMDWWFDRAEIGMKNGDYWKIFKTIWTSLDTDSQRQIYHRHKFLDTIKSTLGWIASEVAANDDPHKEILAILSSVFNAVECVEQANIWLRCTTEVMMSIVIDYLKIVSVIPDAAMESWYRLIFIIYENALYGVSNFKKISQSFSSRGLLASFTVLKAVDSQTKLHEKLSNILRDLVFSPSVIKDNENQPFKNLCDALSQIPGIKQDGVFLGHVLSLGLSKFGKTKQQALMPKMCEEFLNFAPQTAQYILCQAKDHDITISSEMLTKALLMRQPIDWNLATMVLDVDADAVFPLVEGLLDDQLRNSDKSPEIVCFVCHIAEAYTKIRNLPRFINIWRKTLAGGVPETSVLASEELVRAVATQISGNWTIHQLHSIFMEIIPRDEDDLIEGDLLPLIAITIGASLLQDPLPDSLLLKAQRLYSLLDSEPLQGNYLMWRLKYLILSMHKTIVKSVIKSLYTEASDIASAVKSLVNPDKRVKDRRISYFKFQMLFRLAEFRSWTGFSPVAQWLLDIMDRKSYSSWDQDIAHIGKENLSTALAHCIVNRWLVLVE</sequence>
<dbReference type="STRING" id="675824.A0A1E3QDP3"/>
<dbReference type="AlphaFoldDB" id="A0A1E3QDP3"/>
<name>A0A1E3QDP3_LIPST</name>
<dbReference type="EMBL" id="KV454291">
    <property type="protein sequence ID" value="ODQ75127.1"/>
    <property type="molecule type" value="Genomic_DNA"/>
</dbReference>
<proteinExistence type="predicted"/>
<organism evidence="1 2">
    <name type="scientific">Lipomyces starkeyi NRRL Y-11557</name>
    <dbReference type="NCBI Taxonomy" id="675824"/>
    <lineage>
        <taxon>Eukaryota</taxon>
        <taxon>Fungi</taxon>
        <taxon>Dikarya</taxon>
        <taxon>Ascomycota</taxon>
        <taxon>Saccharomycotina</taxon>
        <taxon>Lipomycetes</taxon>
        <taxon>Lipomycetales</taxon>
        <taxon>Lipomycetaceae</taxon>
        <taxon>Lipomyces</taxon>
    </lineage>
</organism>
<dbReference type="OrthoDB" id="160374at2759"/>
<evidence type="ECO:0000313" key="1">
    <source>
        <dbReference type="EMBL" id="ODQ75127.1"/>
    </source>
</evidence>
<evidence type="ECO:0000313" key="2">
    <source>
        <dbReference type="Proteomes" id="UP000094385"/>
    </source>
</evidence>